<dbReference type="InterPro" id="IPR004360">
    <property type="entry name" value="Glyas_Fos-R_dOase_dom"/>
</dbReference>
<evidence type="ECO:0000313" key="2">
    <source>
        <dbReference type="EMBL" id="TDR40050.1"/>
    </source>
</evidence>
<dbReference type="PANTHER" id="PTHR34109:SF1">
    <property type="entry name" value="VOC DOMAIN-CONTAINING PROTEIN"/>
    <property type="match status" value="1"/>
</dbReference>
<dbReference type="OrthoDB" id="9806868at2"/>
<dbReference type="PROSITE" id="PS51819">
    <property type="entry name" value="VOC"/>
    <property type="match status" value="1"/>
</dbReference>
<evidence type="ECO:0000259" key="1">
    <source>
        <dbReference type="PROSITE" id="PS51819"/>
    </source>
</evidence>
<dbReference type="EMBL" id="SNZH01000014">
    <property type="protein sequence ID" value="TDR40050.1"/>
    <property type="molecule type" value="Genomic_DNA"/>
</dbReference>
<feature type="domain" description="VOC" evidence="1">
    <location>
        <begin position="18"/>
        <end position="130"/>
    </location>
</feature>
<accession>A0A4R6YQ89</accession>
<evidence type="ECO:0000313" key="3">
    <source>
        <dbReference type="Proteomes" id="UP000295293"/>
    </source>
</evidence>
<dbReference type="InterPro" id="IPR037523">
    <property type="entry name" value="VOC_core"/>
</dbReference>
<dbReference type="Pfam" id="PF00903">
    <property type="entry name" value="Glyoxalase"/>
    <property type="match status" value="1"/>
</dbReference>
<protein>
    <submittedName>
        <fullName evidence="2">Putative glyoxalase superfamily protein PhnB</fullName>
    </submittedName>
</protein>
<dbReference type="SUPFAM" id="SSF54593">
    <property type="entry name" value="Glyoxalase/Bleomycin resistance protein/Dihydroxybiphenyl dioxygenase"/>
    <property type="match status" value="1"/>
</dbReference>
<reference evidence="2 3" key="1">
    <citation type="submission" date="2019-03" db="EMBL/GenBank/DDBJ databases">
        <title>Genomic Encyclopedia of Type Strains, Phase IV (KMG-IV): sequencing the most valuable type-strain genomes for metagenomic binning, comparative biology and taxonomic classification.</title>
        <authorList>
            <person name="Goeker M."/>
        </authorList>
    </citation>
    <scope>NUCLEOTIDE SEQUENCE [LARGE SCALE GENOMIC DNA]</scope>
    <source>
        <strain evidence="2 3">DSM 21667</strain>
    </source>
</reference>
<keyword evidence="3" id="KW-1185">Reference proteome</keyword>
<dbReference type="AlphaFoldDB" id="A0A4R6YQ89"/>
<dbReference type="RefSeq" id="WP_133820540.1">
    <property type="nucleotide sequence ID" value="NZ_SNZH01000014.1"/>
</dbReference>
<dbReference type="PANTHER" id="PTHR34109">
    <property type="entry name" value="BNAUNNG04460D PROTEIN-RELATED"/>
    <property type="match status" value="1"/>
</dbReference>
<sequence>MSTTPADPSCRQPNRSMPASSVIPVLAYPDLPAAVDWLCRAFGLVERLRIGGHRAQLVFGDGALVVIAHAQATPGQGSSLMLRVADVDAHYRRALDAGARVSGPPQRYPYGEAQYSAQDLFGHTWTFSQSINDVDPADWGGERRNT</sequence>
<proteinExistence type="predicted"/>
<organism evidence="2 3">
    <name type="scientific">Tahibacter aquaticus</name>
    <dbReference type="NCBI Taxonomy" id="520092"/>
    <lineage>
        <taxon>Bacteria</taxon>
        <taxon>Pseudomonadati</taxon>
        <taxon>Pseudomonadota</taxon>
        <taxon>Gammaproteobacteria</taxon>
        <taxon>Lysobacterales</taxon>
        <taxon>Rhodanobacteraceae</taxon>
        <taxon>Tahibacter</taxon>
    </lineage>
</organism>
<gene>
    <name evidence="2" type="ORF">DFR29_114102</name>
</gene>
<comment type="caution">
    <text evidence="2">The sequence shown here is derived from an EMBL/GenBank/DDBJ whole genome shotgun (WGS) entry which is preliminary data.</text>
</comment>
<dbReference type="Proteomes" id="UP000295293">
    <property type="component" value="Unassembled WGS sequence"/>
</dbReference>
<dbReference type="Gene3D" id="3.30.720.110">
    <property type="match status" value="1"/>
</dbReference>
<dbReference type="InterPro" id="IPR029068">
    <property type="entry name" value="Glyas_Bleomycin-R_OHBP_Dase"/>
</dbReference>
<name>A0A4R6YQ89_9GAMM</name>